<evidence type="ECO:0000256" key="1">
    <source>
        <dbReference type="SAM" id="MobiDB-lite"/>
    </source>
</evidence>
<proteinExistence type="predicted"/>
<protein>
    <submittedName>
        <fullName evidence="2">Uncharacterized protein</fullName>
    </submittedName>
</protein>
<dbReference type="AlphaFoldDB" id="A0A2T4UXL8"/>
<sequence length="86" mass="8283">MANEDLPEQTTGAGSTAGADPTAVDGAQTTLPGEDATDASMAGAAPGGTAIDRGTSDQVTDLDSGGDSVADDDELPDETTGPTTAD</sequence>
<keyword evidence="3" id="KW-1185">Reference proteome</keyword>
<reference evidence="2 3" key="1">
    <citation type="submission" date="2018-03" db="EMBL/GenBank/DDBJ databases">
        <title>Bacteriophage NCPPB3778 and a type I-E CRISPR drive the evolution of the US Biological Select Agent, Rathayibacter toxicus.</title>
        <authorList>
            <person name="Davis E.W.II."/>
            <person name="Tabima J.F."/>
            <person name="Weisberg A.J."/>
            <person name="Dantas Lopes L."/>
            <person name="Wiseman M.S."/>
            <person name="Wiseman M.S."/>
            <person name="Pupko T."/>
            <person name="Belcher M.S."/>
            <person name="Sechler A.J."/>
            <person name="Tancos M.A."/>
            <person name="Schroeder B.K."/>
            <person name="Murray T.D."/>
            <person name="Luster D.G."/>
            <person name="Schneider W.L."/>
            <person name="Rogers E."/>
            <person name="Andreote F.D."/>
            <person name="Grunwald N.J."/>
            <person name="Putnam M.L."/>
            <person name="Chang J.H."/>
        </authorList>
    </citation>
    <scope>NUCLEOTIDE SEQUENCE [LARGE SCALE GENOMIC DNA]</scope>
    <source>
        <strain evidence="2 3">DSM 15933</strain>
    </source>
</reference>
<evidence type="ECO:0000313" key="2">
    <source>
        <dbReference type="EMBL" id="PTL74285.1"/>
    </source>
</evidence>
<dbReference type="RefSeq" id="WP_056867655.1">
    <property type="nucleotide sequence ID" value="NZ_PZPL01000001.1"/>
</dbReference>
<name>A0A2T4UXL8_9MICO</name>
<dbReference type="EMBL" id="PZPL01000001">
    <property type="protein sequence ID" value="PTL74285.1"/>
    <property type="molecule type" value="Genomic_DNA"/>
</dbReference>
<comment type="caution">
    <text evidence="2">The sequence shown here is derived from an EMBL/GenBank/DDBJ whole genome shotgun (WGS) entry which is preliminary data.</text>
</comment>
<feature type="region of interest" description="Disordered" evidence="1">
    <location>
        <begin position="1"/>
        <end position="86"/>
    </location>
</feature>
<gene>
    <name evidence="2" type="ORF">C1I63_16565</name>
</gene>
<evidence type="ECO:0000313" key="3">
    <source>
        <dbReference type="Proteomes" id="UP000241085"/>
    </source>
</evidence>
<accession>A0A2T4UXL8</accession>
<organism evidence="2 3">
    <name type="scientific">Rathayibacter caricis DSM 15933</name>
    <dbReference type="NCBI Taxonomy" id="1328867"/>
    <lineage>
        <taxon>Bacteria</taxon>
        <taxon>Bacillati</taxon>
        <taxon>Actinomycetota</taxon>
        <taxon>Actinomycetes</taxon>
        <taxon>Micrococcales</taxon>
        <taxon>Microbacteriaceae</taxon>
        <taxon>Rathayibacter</taxon>
    </lineage>
</organism>
<dbReference type="Proteomes" id="UP000241085">
    <property type="component" value="Unassembled WGS sequence"/>
</dbReference>